<keyword evidence="6 9" id="KW-0324">Glycolysis</keyword>
<comment type="similarity">
    <text evidence="4 9">Belongs to the BPG-independent phosphoglycerate mutase family.</text>
</comment>
<dbReference type="SUPFAM" id="SSF64158">
    <property type="entry name" value="2,3-Bisphosphoglycerate-independent phosphoglycerate mutase, substrate-binding domain"/>
    <property type="match status" value="1"/>
</dbReference>
<comment type="function">
    <text evidence="2 9">Catalyzes the interconversion of 2-phosphoglycerate and 3-phosphoglycerate.</text>
</comment>
<dbReference type="GO" id="GO:0005829">
    <property type="term" value="C:cytosol"/>
    <property type="evidence" value="ECO:0007669"/>
    <property type="project" value="TreeGrafter"/>
</dbReference>
<evidence type="ECO:0000256" key="4">
    <source>
        <dbReference type="ARBA" id="ARBA00008819"/>
    </source>
</evidence>
<evidence type="ECO:0000256" key="12">
    <source>
        <dbReference type="PIRSR" id="PIRSR001492-2"/>
    </source>
</evidence>
<feature type="binding site" evidence="9 13">
    <location>
        <position position="400"/>
    </location>
    <ligand>
        <name>Mn(2+)</name>
        <dbReference type="ChEBI" id="CHEBI:29035"/>
        <label>1</label>
    </ligand>
</feature>
<dbReference type="InterPro" id="IPR017850">
    <property type="entry name" value="Alkaline_phosphatase_core_sf"/>
</dbReference>
<dbReference type="OrthoDB" id="9800863at2"/>
<dbReference type="EMBL" id="FMWD01000008">
    <property type="protein sequence ID" value="SCZ64602.1"/>
    <property type="molecule type" value="Genomic_DNA"/>
</dbReference>
<evidence type="ECO:0000256" key="3">
    <source>
        <dbReference type="ARBA" id="ARBA00004798"/>
    </source>
</evidence>
<dbReference type="GO" id="GO:0030145">
    <property type="term" value="F:manganese ion binding"/>
    <property type="evidence" value="ECO:0007669"/>
    <property type="project" value="UniProtKB-UniRule"/>
</dbReference>
<accession>A0A1G5QS85</accession>
<evidence type="ECO:0000259" key="15">
    <source>
        <dbReference type="Pfam" id="PF06415"/>
    </source>
</evidence>
<organism evidence="16 17">
    <name type="scientific">Thiohalomonas denitrificans</name>
    <dbReference type="NCBI Taxonomy" id="415747"/>
    <lineage>
        <taxon>Bacteria</taxon>
        <taxon>Pseudomonadati</taxon>
        <taxon>Pseudomonadota</taxon>
        <taxon>Gammaproteobacteria</taxon>
        <taxon>Thiohalomonadales</taxon>
        <taxon>Thiohalomonadaceae</taxon>
        <taxon>Thiohalomonas</taxon>
    </lineage>
</organism>
<dbReference type="NCBIfam" id="TIGR01307">
    <property type="entry name" value="pgm_bpd_ind"/>
    <property type="match status" value="1"/>
</dbReference>
<evidence type="ECO:0000256" key="11">
    <source>
        <dbReference type="PIRSR" id="PIRSR001492-1"/>
    </source>
</evidence>
<evidence type="ECO:0000256" key="13">
    <source>
        <dbReference type="PIRSR" id="PIRSR001492-3"/>
    </source>
</evidence>
<comment type="cofactor">
    <cofactor evidence="9">
        <name>Mn(2+)</name>
        <dbReference type="ChEBI" id="CHEBI:29035"/>
    </cofactor>
    <text evidence="9">Binds 2 manganese ions per subunit.</text>
</comment>
<comment type="subunit">
    <text evidence="9">Monomer.</text>
</comment>
<dbReference type="PIRSF" id="PIRSF001492">
    <property type="entry name" value="IPGAM"/>
    <property type="match status" value="1"/>
</dbReference>
<evidence type="ECO:0000256" key="2">
    <source>
        <dbReference type="ARBA" id="ARBA00002315"/>
    </source>
</evidence>
<dbReference type="InterPro" id="IPR036646">
    <property type="entry name" value="PGAM_B_sf"/>
</dbReference>
<feature type="binding site" evidence="9 12">
    <location>
        <position position="333"/>
    </location>
    <ligand>
        <name>substrate</name>
    </ligand>
</feature>
<comment type="pathway">
    <text evidence="3 9">Carbohydrate degradation; glycolysis; pyruvate from D-glyceraldehyde 3-phosphate: step 3/5.</text>
</comment>
<feature type="binding site" evidence="9 13">
    <location>
        <position position="18"/>
    </location>
    <ligand>
        <name>Mn(2+)</name>
        <dbReference type="ChEBI" id="CHEBI:29035"/>
        <label>2</label>
    </ligand>
</feature>
<evidence type="ECO:0000256" key="8">
    <source>
        <dbReference type="ARBA" id="ARBA00023235"/>
    </source>
</evidence>
<feature type="binding site" evidence="9 13">
    <location>
        <position position="460"/>
    </location>
    <ligand>
        <name>Mn(2+)</name>
        <dbReference type="ChEBI" id="CHEBI:29035"/>
        <label>1</label>
    </ligand>
</feature>
<dbReference type="PANTHER" id="PTHR31637:SF0">
    <property type="entry name" value="2,3-BISPHOSPHOGLYCERATE-INDEPENDENT PHOSPHOGLYCERATE MUTASE"/>
    <property type="match status" value="1"/>
</dbReference>
<evidence type="ECO:0000313" key="17">
    <source>
        <dbReference type="Proteomes" id="UP000199648"/>
    </source>
</evidence>
<dbReference type="Gene3D" id="3.40.1450.10">
    <property type="entry name" value="BPG-independent phosphoglycerate mutase, domain B"/>
    <property type="match status" value="1"/>
</dbReference>
<keyword evidence="5 9" id="KW-0479">Metal-binding</keyword>
<proteinExistence type="inferred from homology"/>
<dbReference type="Proteomes" id="UP000199648">
    <property type="component" value="Unassembled WGS sequence"/>
</dbReference>
<comment type="catalytic activity">
    <reaction evidence="1 9">
        <text>(2R)-2-phosphoglycerate = (2R)-3-phosphoglycerate</text>
        <dbReference type="Rhea" id="RHEA:15901"/>
        <dbReference type="ChEBI" id="CHEBI:58272"/>
        <dbReference type="ChEBI" id="CHEBI:58289"/>
        <dbReference type="EC" id="5.4.2.12"/>
    </reaction>
</comment>
<dbReference type="GO" id="GO:0006007">
    <property type="term" value="P:glucose catabolic process"/>
    <property type="evidence" value="ECO:0007669"/>
    <property type="project" value="InterPro"/>
</dbReference>
<dbReference type="UniPathway" id="UPA00109">
    <property type="reaction ID" value="UER00186"/>
</dbReference>
<dbReference type="Pfam" id="PF06415">
    <property type="entry name" value="iPGM_N"/>
    <property type="match status" value="1"/>
</dbReference>
<dbReference type="AlphaFoldDB" id="A0A1G5QS85"/>
<feature type="binding site" evidence="9 12">
    <location>
        <position position="195"/>
    </location>
    <ligand>
        <name>substrate</name>
    </ligand>
</feature>
<dbReference type="HAMAP" id="MF_01038">
    <property type="entry name" value="GpmI"/>
    <property type="match status" value="1"/>
</dbReference>
<dbReference type="Pfam" id="PF01676">
    <property type="entry name" value="Metalloenzyme"/>
    <property type="match status" value="1"/>
</dbReference>
<reference evidence="16 17" key="1">
    <citation type="submission" date="2016-10" db="EMBL/GenBank/DDBJ databases">
        <authorList>
            <person name="de Groot N.N."/>
        </authorList>
    </citation>
    <scope>NUCLEOTIDE SEQUENCE [LARGE SCALE GENOMIC DNA]</scope>
    <source>
        <strain evidence="16 17">HLD2</strain>
    </source>
</reference>
<dbReference type="STRING" id="415747.SAMN03097708_02667"/>
<dbReference type="FunFam" id="3.40.1450.10:FF:000002">
    <property type="entry name" value="2,3-bisphosphoglycerate-independent phosphoglycerate mutase"/>
    <property type="match status" value="1"/>
</dbReference>
<dbReference type="Gene3D" id="3.40.720.10">
    <property type="entry name" value="Alkaline Phosphatase, subunit A"/>
    <property type="match status" value="1"/>
</dbReference>
<feature type="binding site" evidence="9 13">
    <location>
        <position position="441"/>
    </location>
    <ligand>
        <name>Mn(2+)</name>
        <dbReference type="ChEBI" id="CHEBI:29035"/>
        <label>2</label>
    </ligand>
</feature>
<dbReference type="InterPro" id="IPR011258">
    <property type="entry name" value="BPG-indep_PGM_N"/>
</dbReference>
<evidence type="ECO:0000259" key="14">
    <source>
        <dbReference type="Pfam" id="PF01676"/>
    </source>
</evidence>
<evidence type="ECO:0000256" key="10">
    <source>
        <dbReference type="NCBIfam" id="TIGR01307"/>
    </source>
</evidence>
<dbReference type="EC" id="5.4.2.12" evidence="9 10"/>
<feature type="binding site" evidence="9 12">
    <location>
        <begin position="158"/>
        <end position="159"/>
    </location>
    <ligand>
        <name>substrate</name>
    </ligand>
</feature>
<feature type="domain" description="Metalloenzyme" evidence="14">
    <location>
        <begin position="11"/>
        <end position="497"/>
    </location>
</feature>
<evidence type="ECO:0000256" key="1">
    <source>
        <dbReference type="ARBA" id="ARBA00000370"/>
    </source>
</evidence>
<evidence type="ECO:0000256" key="9">
    <source>
        <dbReference type="HAMAP-Rule" id="MF_01038"/>
    </source>
</evidence>
<evidence type="ECO:0000313" key="16">
    <source>
        <dbReference type="EMBL" id="SCZ64602.1"/>
    </source>
</evidence>
<sequence>MQQDHGAPRRPVVLVILDGFGVNPSKVNNAVAEADTPRLDSYFSRYPHNVIQASGLAVGLPDGQMGNSEVGHTTLGCGTVVRQDLVLINDAIGDGSFFEKPALVEAADAAAASGRPLHLFGLVSAGGVHSHVRHLLALIELCERRGARPLLHMFTDGRDTPPKAARSCVTDVEAALAKAGGAIATVIGRYWAMDRDKNWERIERAWRAMVHNEGATADSARDAIEQAYAEGQTDEFIPPTVLPPAVPIEAGDHAISFNFRKDRPRQIVAALAMARFDGFERGDYHPIPVACMMEYDKRYGLPFAFVPERPATTLSKVISEAGLKQFHCAETEKAAHVTYFFNGGRSEPVSGEEHKIIPSAKVATYDLKPEMSAVEIADCLVEALHSDRYAFIVVNFANGDMVAHSAIREAVIRAVEVLDEQVGRVLDAAVACDYSVIVTADHGNCEQLVDPGTDAPHTQHTEYPVPVLVIDSVDWRLSTSGGLGNIAPSVLHLMGLPKPPQMKEDSLLLHPLR</sequence>
<feature type="binding site" evidence="9 12">
    <location>
        <position position="189"/>
    </location>
    <ligand>
        <name>substrate</name>
    </ligand>
</feature>
<dbReference type="RefSeq" id="WP_092998124.1">
    <property type="nucleotide sequence ID" value="NZ_FMWD01000008.1"/>
</dbReference>
<feature type="binding site" evidence="9 13">
    <location>
        <position position="442"/>
    </location>
    <ligand>
        <name>Mn(2+)</name>
        <dbReference type="ChEBI" id="CHEBI:29035"/>
        <label>2</label>
    </ligand>
</feature>
<keyword evidence="8 9" id="KW-0413">Isomerase</keyword>
<gene>
    <name evidence="9" type="primary">gpmI</name>
    <name evidence="16" type="ORF">SAMN03097708_02667</name>
</gene>
<dbReference type="InterPro" id="IPR006124">
    <property type="entry name" value="Metalloenzyme"/>
</dbReference>
<dbReference type="SUPFAM" id="SSF53649">
    <property type="entry name" value="Alkaline phosphatase-like"/>
    <property type="match status" value="1"/>
</dbReference>
<feature type="active site" description="Phosphoserine intermediate" evidence="9 11">
    <location>
        <position position="68"/>
    </location>
</feature>
<feature type="binding site" evidence="9 13">
    <location>
        <position position="404"/>
    </location>
    <ligand>
        <name>Mn(2+)</name>
        <dbReference type="ChEBI" id="CHEBI:29035"/>
        <label>1</label>
    </ligand>
</feature>
<evidence type="ECO:0000256" key="5">
    <source>
        <dbReference type="ARBA" id="ARBA00022723"/>
    </source>
</evidence>
<feature type="binding site" evidence="9 12">
    <location>
        <position position="129"/>
    </location>
    <ligand>
        <name>substrate</name>
    </ligand>
</feature>
<feature type="binding site" evidence="9 12">
    <location>
        <begin position="260"/>
        <end position="263"/>
    </location>
    <ligand>
        <name>substrate</name>
    </ligand>
</feature>
<dbReference type="GO" id="GO:0006096">
    <property type="term" value="P:glycolytic process"/>
    <property type="evidence" value="ECO:0007669"/>
    <property type="project" value="UniProtKB-UniRule"/>
</dbReference>
<keyword evidence="7 9" id="KW-0464">Manganese</keyword>
<feature type="binding site" evidence="9 13">
    <location>
        <position position="68"/>
    </location>
    <ligand>
        <name>Mn(2+)</name>
        <dbReference type="ChEBI" id="CHEBI:29035"/>
        <label>2</label>
    </ligand>
</feature>
<feature type="domain" description="BPG-independent PGAM N-terminal" evidence="15">
    <location>
        <begin position="88"/>
        <end position="297"/>
    </location>
</feature>
<protein>
    <recommendedName>
        <fullName evidence="9 10">2,3-bisphosphoglycerate-independent phosphoglycerate mutase</fullName>
        <shortName evidence="9">BPG-independent PGAM</shortName>
        <shortName evidence="9">Phosphoglyceromutase</shortName>
        <shortName evidence="9">iPGM</shortName>
        <ecNumber evidence="9 10">5.4.2.12</ecNumber>
    </recommendedName>
</protein>
<dbReference type="PANTHER" id="PTHR31637">
    <property type="entry name" value="2,3-BISPHOSPHOGLYCERATE-INDEPENDENT PHOSPHOGLYCERATE MUTASE"/>
    <property type="match status" value="1"/>
</dbReference>
<dbReference type="InterPro" id="IPR005995">
    <property type="entry name" value="Pgm_bpd_ind"/>
</dbReference>
<dbReference type="GO" id="GO:0004619">
    <property type="term" value="F:phosphoglycerate mutase activity"/>
    <property type="evidence" value="ECO:0007669"/>
    <property type="project" value="UniProtKB-UniRule"/>
</dbReference>
<dbReference type="CDD" id="cd16010">
    <property type="entry name" value="iPGM"/>
    <property type="match status" value="1"/>
</dbReference>
<evidence type="ECO:0000256" key="7">
    <source>
        <dbReference type="ARBA" id="ARBA00023211"/>
    </source>
</evidence>
<evidence type="ECO:0000256" key="6">
    <source>
        <dbReference type="ARBA" id="ARBA00023152"/>
    </source>
</evidence>
<name>A0A1G5QS85_9GAMM</name>
<keyword evidence="17" id="KW-1185">Reference proteome</keyword>